<evidence type="ECO:0000313" key="3">
    <source>
        <dbReference type="Proteomes" id="UP000015105"/>
    </source>
</evidence>
<evidence type="ECO:0000256" key="1">
    <source>
        <dbReference type="SAM" id="MobiDB-lite"/>
    </source>
</evidence>
<protein>
    <submittedName>
        <fullName evidence="2">Uncharacterized protein</fullName>
    </submittedName>
</protein>
<proteinExistence type="predicted"/>
<reference evidence="3" key="2">
    <citation type="journal article" date="2017" name="Nat. Plants">
        <title>The Aegilops tauschii genome reveals multiple impacts of transposons.</title>
        <authorList>
            <person name="Zhao G."/>
            <person name="Zou C."/>
            <person name="Li K."/>
            <person name="Wang K."/>
            <person name="Li T."/>
            <person name="Gao L."/>
            <person name="Zhang X."/>
            <person name="Wang H."/>
            <person name="Yang Z."/>
            <person name="Liu X."/>
            <person name="Jiang W."/>
            <person name="Mao L."/>
            <person name="Kong X."/>
            <person name="Jiao Y."/>
            <person name="Jia J."/>
        </authorList>
    </citation>
    <scope>NUCLEOTIDE SEQUENCE [LARGE SCALE GENOMIC DNA]</scope>
    <source>
        <strain evidence="3">cv. AL8/78</strain>
    </source>
</reference>
<sequence length="79" mass="9088">MCPPVSHPRFRRRGGKLWSLVLSNDESHCSCRHVGRIMRGPFSCSCSPERRALQYENGRASQHLWPRSTSHPSRQVAMK</sequence>
<dbReference type="AlphaFoldDB" id="A0A453KTB7"/>
<evidence type="ECO:0000313" key="2">
    <source>
        <dbReference type="EnsemblPlants" id="AET5Gv20506200.46"/>
    </source>
</evidence>
<reference evidence="2" key="4">
    <citation type="submission" date="2019-03" db="UniProtKB">
        <authorList>
            <consortium name="EnsemblPlants"/>
        </authorList>
    </citation>
    <scope>IDENTIFICATION</scope>
</reference>
<reference evidence="2" key="5">
    <citation type="journal article" date="2021" name="G3 (Bethesda)">
        <title>Aegilops tauschii genome assembly Aet v5.0 features greater sequence contiguity and improved annotation.</title>
        <authorList>
            <person name="Wang L."/>
            <person name="Zhu T."/>
            <person name="Rodriguez J.C."/>
            <person name="Deal K.R."/>
            <person name="Dubcovsky J."/>
            <person name="McGuire P.E."/>
            <person name="Lux T."/>
            <person name="Spannagl M."/>
            <person name="Mayer K.F.X."/>
            <person name="Baldrich P."/>
            <person name="Meyers B.C."/>
            <person name="Huo N."/>
            <person name="Gu Y.Q."/>
            <person name="Zhou H."/>
            <person name="Devos K.M."/>
            <person name="Bennetzen J.L."/>
            <person name="Unver T."/>
            <person name="Budak H."/>
            <person name="Gulick P.J."/>
            <person name="Galiba G."/>
            <person name="Kalapos B."/>
            <person name="Nelson D.R."/>
            <person name="Li P."/>
            <person name="You F.M."/>
            <person name="Luo M.C."/>
            <person name="Dvorak J."/>
        </authorList>
    </citation>
    <scope>NUCLEOTIDE SEQUENCE [LARGE SCALE GENOMIC DNA]</scope>
    <source>
        <strain evidence="2">cv. AL8/78</strain>
    </source>
</reference>
<dbReference type="EnsemblPlants" id="AET5Gv20506200.45">
    <property type="protein sequence ID" value="AET5Gv20506200.45"/>
    <property type="gene ID" value="AET5Gv20506200"/>
</dbReference>
<dbReference type="EnsemblPlants" id="AET5Gv20506200.46">
    <property type="protein sequence ID" value="AET5Gv20506200.46"/>
    <property type="gene ID" value="AET5Gv20506200"/>
</dbReference>
<reference evidence="3" key="1">
    <citation type="journal article" date="2014" name="Science">
        <title>Ancient hybridizations among the ancestral genomes of bread wheat.</title>
        <authorList>
            <consortium name="International Wheat Genome Sequencing Consortium,"/>
            <person name="Marcussen T."/>
            <person name="Sandve S.R."/>
            <person name="Heier L."/>
            <person name="Spannagl M."/>
            <person name="Pfeifer M."/>
            <person name="Jakobsen K.S."/>
            <person name="Wulff B.B."/>
            <person name="Steuernagel B."/>
            <person name="Mayer K.F."/>
            <person name="Olsen O.A."/>
        </authorList>
    </citation>
    <scope>NUCLEOTIDE SEQUENCE [LARGE SCALE GENOMIC DNA]</scope>
    <source>
        <strain evidence="3">cv. AL8/78</strain>
    </source>
</reference>
<keyword evidence="3" id="KW-1185">Reference proteome</keyword>
<feature type="region of interest" description="Disordered" evidence="1">
    <location>
        <begin position="58"/>
        <end position="79"/>
    </location>
</feature>
<dbReference type="Gramene" id="AET5Gv20506200.45">
    <property type="protein sequence ID" value="AET5Gv20506200.45"/>
    <property type="gene ID" value="AET5Gv20506200"/>
</dbReference>
<accession>A0A453KTB7</accession>
<dbReference type="Proteomes" id="UP000015105">
    <property type="component" value="Chromosome 5D"/>
</dbReference>
<organism evidence="2 3">
    <name type="scientific">Aegilops tauschii subsp. strangulata</name>
    <name type="common">Goatgrass</name>
    <dbReference type="NCBI Taxonomy" id="200361"/>
    <lineage>
        <taxon>Eukaryota</taxon>
        <taxon>Viridiplantae</taxon>
        <taxon>Streptophyta</taxon>
        <taxon>Embryophyta</taxon>
        <taxon>Tracheophyta</taxon>
        <taxon>Spermatophyta</taxon>
        <taxon>Magnoliopsida</taxon>
        <taxon>Liliopsida</taxon>
        <taxon>Poales</taxon>
        <taxon>Poaceae</taxon>
        <taxon>BOP clade</taxon>
        <taxon>Pooideae</taxon>
        <taxon>Triticodae</taxon>
        <taxon>Triticeae</taxon>
        <taxon>Triticinae</taxon>
        <taxon>Aegilops</taxon>
    </lineage>
</organism>
<reference evidence="2" key="3">
    <citation type="journal article" date="2017" name="Nature">
        <title>Genome sequence of the progenitor of the wheat D genome Aegilops tauschii.</title>
        <authorList>
            <person name="Luo M.C."/>
            <person name="Gu Y.Q."/>
            <person name="Puiu D."/>
            <person name="Wang H."/>
            <person name="Twardziok S.O."/>
            <person name="Deal K.R."/>
            <person name="Huo N."/>
            <person name="Zhu T."/>
            <person name="Wang L."/>
            <person name="Wang Y."/>
            <person name="McGuire P.E."/>
            <person name="Liu S."/>
            <person name="Long H."/>
            <person name="Ramasamy R.K."/>
            <person name="Rodriguez J.C."/>
            <person name="Van S.L."/>
            <person name="Yuan L."/>
            <person name="Wang Z."/>
            <person name="Xia Z."/>
            <person name="Xiao L."/>
            <person name="Anderson O.D."/>
            <person name="Ouyang S."/>
            <person name="Liang Y."/>
            <person name="Zimin A.V."/>
            <person name="Pertea G."/>
            <person name="Qi P."/>
            <person name="Bennetzen J.L."/>
            <person name="Dai X."/>
            <person name="Dawson M.W."/>
            <person name="Muller H.G."/>
            <person name="Kugler K."/>
            <person name="Rivarola-Duarte L."/>
            <person name="Spannagl M."/>
            <person name="Mayer K.F.X."/>
            <person name="Lu F.H."/>
            <person name="Bevan M.W."/>
            <person name="Leroy P."/>
            <person name="Li P."/>
            <person name="You F.M."/>
            <person name="Sun Q."/>
            <person name="Liu Z."/>
            <person name="Lyons E."/>
            <person name="Wicker T."/>
            <person name="Salzberg S.L."/>
            <person name="Devos K.M."/>
            <person name="Dvorak J."/>
        </authorList>
    </citation>
    <scope>NUCLEOTIDE SEQUENCE [LARGE SCALE GENOMIC DNA]</scope>
    <source>
        <strain evidence="2">cv. AL8/78</strain>
    </source>
</reference>
<name>A0A453KTB7_AEGTS</name>
<dbReference type="Gramene" id="AET5Gv20506200.46">
    <property type="protein sequence ID" value="AET5Gv20506200.46"/>
    <property type="gene ID" value="AET5Gv20506200"/>
</dbReference>